<proteinExistence type="predicted"/>
<comment type="caution">
    <text evidence="3">The sequence shown here is derived from an EMBL/GenBank/DDBJ whole genome shotgun (WGS) entry which is preliminary data.</text>
</comment>
<evidence type="ECO:0000313" key="4">
    <source>
        <dbReference type="Proteomes" id="UP000273641"/>
    </source>
</evidence>
<gene>
    <name evidence="3" type="ORF">EHZ11_15120</name>
</gene>
<organism evidence="3 4">
    <name type="scientific">Clostridium perfringens</name>
    <dbReference type="NCBI Taxonomy" id="1502"/>
    <lineage>
        <taxon>Bacteria</taxon>
        <taxon>Bacillati</taxon>
        <taxon>Bacillota</taxon>
        <taxon>Clostridia</taxon>
        <taxon>Eubacteriales</taxon>
        <taxon>Clostridiaceae</taxon>
        <taxon>Clostridium</taxon>
    </lineage>
</organism>
<dbReference type="Pfam" id="PF01402">
    <property type="entry name" value="RHH_1"/>
    <property type="match status" value="1"/>
</dbReference>
<feature type="compositionally biased region" description="Basic residues" evidence="1">
    <location>
        <begin position="54"/>
        <end position="65"/>
    </location>
</feature>
<feature type="domain" description="Ribbon-helix-helix protein CopG" evidence="2">
    <location>
        <begin position="89"/>
        <end position="124"/>
    </location>
</feature>
<dbReference type="GO" id="GO:0006355">
    <property type="term" value="P:regulation of DNA-templated transcription"/>
    <property type="evidence" value="ECO:0007669"/>
    <property type="project" value="InterPro"/>
</dbReference>
<reference evidence="3 4" key="1">
    <citation type="submission" date="2018-11" db="EMBL/GenBank/DDBJ databases">
        <title>Draft genome sequences of potential pathogenic Clostridium perfringens from environmental surface water in the North West Province, South Africa.</title>
        <authorList>
            <person name="Fourie J.C.J."/>
            <person name="Sanko T.J."/>
            <person name="Bezuidenhout C."/>
            <person name="Mienie C."/>
            <person name="Adeleke R."/>
        </authorList>
    </citation>
    <scope>NUCLEOTIDE SEQUENCE [LARGE SCALE GENOMIC DNA]</scope>
    <source>
        <strain evidence="3 4">SC4-C13</strain>
    </source>
</reference>
<dbReference type="RefSeq" id="WP_124231072.1">
    <property type="nucleotide sequence ID" value="NZ_JASNJJ010000022.1"/>
</dbReference>
<feature type="region of interest" description="Disordered" evidence="1">
    <location>
        <begin position="43"/>
        <end position="65"/>
    </location>
</feature>
<sequence>MAKKDKDNGVNSLIAGLKKTANEQKVEKNIIVKEENLVENNNCNKQKQEEVKPKSARGRKKKSNVKRVVKGNKITYIKEEDIPTKANKTFYLSTSLVKEIEKMAEEVGLSSSDLMEDAIQLLLNNSTLKGFEKDK</sequence>
<accession>A0AAE8FRH5</accession>
<dbReference type="EMBL" id="RQNR01000014">
    <property type="protein sequence ID" value="RQN22844.1"/>
    <property type="molecule type" value="Genomic_DNA"/>
</dbReference>
<protein>
    <submittedName>
        <fullName evidence="3">CopG family transcriptional regulator</fullName>
    </submittedName>
</protein>
<evidence type="ECO:0000259" key="2">
    <source>
        <dbReference type="Pfam" id="PF01402"/>
    </source>
</evidence>
<evidence type="ECO:0000313" key="3">
    <source>
        <dbReference type="EMBL" id="RQN22844.1"/>
    </source>
</evidence>
<dbReference type="InterPro" id="IPR002145">
    <property type="entry name" value="CopG"/>
</dbReference>
<dbReference type="Proteomes" id="UP000273641">
    <property type="component" value="Unassembled WGS sequence"/>
</dbReference>
<evidence type="ECO:0000256" key="1">
    <source>
        <dbReference type="SAM" id="MobiDB-lite"/>
    </source>
</evidence>
<name>A0AAE8FRH5_CLOPF</name>
<dbReference type="AlphaFoldDB" id="A0AAE8FRH5"/>